<keyword evidence="3" id="KW-1185">Reference proteome</keyword>
<dbReference type="RefSeq" id="WP_160603960.1">
    <property type="nucleotide sequence ID" value="NZ_WTYX01000001.1"/>
</dbReference>
<organism evidence="2 3">
    <name type="scientific">Pontixanthobacter aquaemixtae</name>
    <dbReference type="NCBI Taxonomy" id="1958940"/>
    <lineage>
        <taxon>Bacteria</taxon>
        <taxon>Pseudomonadati</taxon>
        <taxon>Pseudomonadota</taxon>
        <taxon>Alphaproteobacteria</taxon>
        <taxon>Sphingomonadales</taxon>
        <taxon>Erythrobacteraceae</taxon>
        <taxon>Pontixanthobacter</taxon>
    </lineage>
</organism>
<evidence type="ECO:0000313" key="3">
    <source>
        <dbReference type="Proteomes" id="UP000442714"/>
    </source>
</evidence>
<name>A0A844ZQ93_9SPHN</name>
<keyword evidence="1" id="KW-1133">Transmembrane helix</keyword>
<dbReference type="EMBL" id="WTYX01000001">
    <property type="protein sequence ID" value="MXO90511.1"/>
    <property type="molecule type" value="Genomic_DNA"/>
</dbReference>
<feature type="transmembrane region" description="Helical" evidence="1">
    <location>
        <begin position="93"/>
        <end position="116"/>
    </location>
</feature>
<accession>A0A844ZQ93</accession>
<feature type="transmembrane region" description="Helical" evidence="1">
    <location>
        <begin position="58"/>
        <end position="81"/>
    </location>
</feature>
<keyword evidence="1" id="KW-0472">Membrane</keyword>
<dbReference type="Proteomes" id="UP000442714">
    <property type="component" value="Unassembled WGS sequence"/>
</dbReference>
<proteinExistence type="predicted"/>
<evidence type="ECO:0000313" key="2">
    <source>
        <dbReference type="EMBL" id="MXO90511.1"/>
    </source>
</evidence>
<gene>
    <name evidence="2" type="ORF">GRI41_06730</name>
</gene>
<reference evidence="2 3" key="1">
    <citation type="submission" date="2019-12" db="EMBL/GenBank/DDBJ databases">
        <title>Genomic-based taxomic classification of the family Erythrobacteraceae.</title>
        <authorList>
            <person name="Xu L."/>
        </authorList>
    </citation>
    <scope>NUCLEOTIDE SEQUENCE [LARGE SCALE GENOMIC DNA]</scope>
    <source>
        <strain evidence="2 3">KCTC 52763</strain>
    </source>
</reference>
<comment type="caution">
    <text evidence="2">The sequence shown here is derived from an EMBL/GenBank/DDBJ whole genome shotgun (WGS) entry which is preliminary data.</text>
</comment>
<dbReference type="AlphaFoldDB" id="A0A844ZQ93"/>
<evidence type="ECO:0000256" key="1">
    <source>
        <dbReference type="SAM" id="Phobius"/>
    </source>
</evidence>
<sequence length="133" mass="14783">MSALFLLASPATAHEEPAPYSTQPIDWLLPIAAYAVPGVVVIVLLNEFCANLRPVARLIGAIAFPAVFWTLLLSVILPTKITFFEMVSGLFDFLFFDIGMIVWIPAGAIIAVCGWMDQRRRKKAELKDRYAEL</sequence>
<feature type="transmembrane region" description="Helical" evidence="1">
    <location>
        <begin position="29"/>
        <end position="46"/>
    </location>
</feature>
<keyword evidence="1" id="KW-0812">Transmembrane</keyword>
<protein>
    <submittedName>
        <fullName evidence="2">Uncharacterized protein</fullName>
    </submittedName>
</protein>